<evidence type="ECO:0000313" key="2">
    <source>
        <dbReference type="Proteomes" id="UP001424459"/>
    </source>
</evidence>
<gene>
    <name evidence="1" type="ORF">GCM10022281_07930</name>
</gene>
<keyword evidence="2" id="KW-1185">Reference proteome</keyword>
<protein>
    <submittedName>
        <fullName evidence="1">Uncharacterized protein</fullName>
    </submittedName>
</protein>
<sequence>MAIAVDWAIFWQMVMALRGPEVWPEDFSYQSSNTARKVLIAISGGAAGALWNDGQGQSAALIAAAILHLAIYVEWYRWRGSQGS</sequence>
<dbReference type="RefSeq" id="WP_344695713.1">
    <property type="nucleotide sequence ID" value="NZ_BAABBR010000001.1"/>
</dbReference>
<dbReference type="Proteomes" id="UP001424459">
    <property type="component" value="Unassembled WGS sequence"/>
</dbReference>
<comment type="caution">
    <text evidence="1">The sequence shown here is derived from an EMBL/GenBank/DDBJ whole genome shotgun (WGS) entry which is preliminary data.</text>
</comment>
<reference evidence="2" key="1">
    <citation type="journal article" date="2019" name="Int. J. Syst. Evol. Microbiol.">
        <title>The Global Catalogue of Microorganisms (GCM) 10K type strain sequencing project: providing services to taxonomists for standard genome sequencing and annotation.</title>
        <authorList>
            <consortium name="The Broad Institute Genomics Platform"/>
            <consortium name="The Broad Institute Genome Sequencing Center for Infectious Disease"/>
            <person name="Wu L."/>
            <person name="Ma J."/>
        </authorList>
    </citation>
    <scope>NUCLEOTIDE SEQUENCE [LARGE SCALE GENOMIC DNA]</scope>
    <source>
        <strain evidence="2">JCM 17564</strain>
    </source>
</reference>
<name>A0ABP7TT16_9SPHN</name>
<evidence type="ECO:0000313" key="1">
    <source>
        <dbReference type="EMBL" id="GAA4030885.1"/>
    </source>
</evidence>
<organism evidence="1 2">
    <name type="scientific">Sphingomonas rosea</name>
    <dbReference type="NCBI Taxonomy" id="335605"/>
    <lineage>
        <taxon>Bacteria</taxon>
        <taxon>Pseudomonadati</taxon>
        <taxon>Pseudomonadota</taxon>
        <taxon>Alphaproteobacteria</taxon>
        <taxon>Sphingomonadales</taxon>
        <taxon>Sphingomonadaceae</taxon>
        <taxon>Sphingomonas</taxon>
    </lineage>
</organism>
<dbReference type="EMBL" id="BAABBR010000001">
    <property type="protein sequence ID" value="GAA4030885.1"/>
    <property type="molecule type" value="Genomic_DNA"/>
</dbReference>
<proteinExistence type="predicted"/>
<accession>A0ABP7TT16</accession>